<dbReference type="Proteomes" id="UP000032304">
    <property type="component" value="Chromosome 12"/>
</dbReference>
<gene>
    <name evidence="1" type="ORF">B456_012G062500</name>
</gene>
<evidence type="ECO:0000313" key="2">
    <source>
        <dbReference type="Proteomes" id="UP000032304"/>
    </source>
</evidence>
<protein>
    <submittedName>
        <fullName evidence="1">Uncharacterized protein</fullName>
    </submittedName>
</protein>
<dbReference type="AlphaFoldDB" id="A0A0D2VW38"/>
<dbReference type="OMA" id="DECYNNF"/>
<proteinExistence type="predicted"/>
<name>A0A0D2VW38_GOSRA</name>
<reference evidence="1 2" key="1">
    <citation type="journal article" date="2012" name="Nature">
        <title>Repeated polyploidization of Gossypium genomes and the evolution of spinnable cotton fibres.</title>
        <authorList>
            <person name="Paterson A.H."/>
            <person name="Wendel J.F."/>
            <person name="Gundlach H."/>
            <person name="Guo H."/>
            <person name="Jenkins J."/>
            <person name="Jin D."/>
            <person name="Llewellyn D."/>
            <person name="Showmaker K.C."/>
            <person name="Shu S."/>
            <person name="Udall J."/>
            <person name="Yoo M.J."/>
            <person name="Byers R."/>
            <person name="Chen W."/>
            <person name="Doron-Faigenboim A."/>
            <person name="Duke M.V."/>
            <person name="Gong L."/>
            <person name="Grimwood J."/>
            <person name="Grover C."/>
            <person name="Grupp K."/>
            <person name="Hu G."/>
            <person name="Lee T.H."/>
            <person name="Li J."/>
            <person name="Lin L."/>
            <person name="Liu T."/>
            <person name="Marler B.S."/>
            <person name="Page J.T."/>
            <person name="Roberts A.W."/>
            <person name="Romanel E."/>
            <person name="Sanders W.S."/>
            <person name="Szadkowski E."/>
            <person name="Tan X."/>
            <person name="Tang H."/>
            <person name="Xu C."/>
            <person name="Wang J."/>
            <person name="Wang Z."/>
            <person name="Zhang D."/>
            <person name="Zhang L."/>
            <person name="Ashrafi H."/>
            <person name="Bedon F."/>
            <person name="Bowers J.E."/>
            <person name="Brubaker C.L."/>
            <person name="Chee P.W."/>
            <person name="Das S."/>
            <person name="Gingle A.R."/>
            <person name="Haigler C.H."/>
            <person name="Harker D."/>
            <person name="Hoffmann L.V."/>
            <person name="Hovav R."/>
            <person name="Jones D.C."/>
            <person name="Lemke C."/>
            <person name="Mansoor S."/>
            <person name="ur Rahman M."/>
            <person name="Rainville L.N."/>
            <person name="Rambani A."/>
            <person name="Reddy U.K."/>
            <person name="Rong J.K."/>
            <person name="Saranga Y."/>
            <person name="Scheffler B.E."/>
            <person name="Scheffler J.A."/>
            <person name="Stelly D.M."/>
            <person name="Triplett B.A."/>
            <person name="Van Deynze A."/>
            <person name="Vaslin M.F."/>
            <person name="Waghmare V.N."/>
            <person name="Walford S.A."/>
            <person name="Wright R.J."/>
            <person name="Zaki E.A."/>
            <person name="Zhang T."/>
            <person name="Dennis E.S."/>
            <person name="Mayer K.F."/>
            <person name="Peterson D.G."/>
            <person name="Rokhsar D.S."/>
            <person name="Wang X."/>
            <person name="Schmutz J."/>
        </authorList>
    </citation>
    <scope>NUCLEOTIDE SEQUENCE [LARGE SCALE GENOMIC DNA]</scope>
</reference>
<keyword evidence="2" id="KW-1185">Reference proteome</keyword>
<sequence>MGIDEHLAKIIDECYNNFDHYQIQPGIDLLSQARYFLHDEVYKLWTDGRRILAYPNGNIQEDRDEEYLKLLKKIADMEIEEFPSPIIENIKNAWETWNSPPKLSLDSLHLDEIEEMNLNNVQEG</sequence>
<organism evidence="1 2">
    <name type="scientific">Gossypium raimondii</name>
    <name type="common">Peruvian cotton</name>
    <name type="synonym">Gossypium klotzschianum subsp. raimondii</name>
    <dbReference type="NCBI Taxonomy" id="29730"/>
    <lineage>
        <taxon>Eukaryota</taxon>
        <taxon>Viridiplantae</taxon>
        <taxon>Streptophyta</taxon>
        <taxon>Embryophyta</taxon>
        <taxon>Tracheophyta</taxon>
        <taxon>Spermatophyta</taxon>
        <taxon>Magnoliopsida</taxon>
        <taxon>eudicotyledons</taxon>
        <taxon>Gunneridae</taxon>
        <taxon>Pentapetalae</taxon>
        <taxon>rosids</taxon>
        <taxon>malvids</taxon>
        <taxon>Malvales</taxon>
        <taxon>Malvaceae</taxon>
        <taxon>Malvoideae</taxon>
        <taxon>Gossypium</taxon>
    </lineage>
</organism>
<dbReference type="Gramene" id="KJB75875">
    <property type="protein sequence ID" value="KJB75875"/>
    <property type="gene ID" value="B456_012G062500"/>
</dbReference>
<accession>A0A0D2VW38</accession>
<evidence type="ECO:0000313" key="1">
    <source>
        <dbReference type="EMBL" id="KJB75875.1"/>
    </source>
</evidence>
<dbReference type="EMBL" id="CM001751">
    <property type="protein sequence ID" value="KJB75875.1"/>
    <property type="molecule type" value="Genomic_DNA"/>
</dbReference>